<sequence>MSHAVGLFDDDNDDDVQTSVTVGLFDDNDMEDVMSHVNMVLEVMSRIQVSEEIMDFKGASGDATRKPDTTTTRLNKRERLVDAQQVHHVVPDKRRIKEVDYSEELRKTLYSQEEWINTMRRDMQMENRIQQQQQLQDHIKETCEAFNQANRDAIEGLLDAVRDLKLEGITSIPKVTSRLILIVHASSNDLESLFYILFEFAVRYRGAHGETTKTLDKSLMPWSEAYENLCHPSGMSTGFFARKGPCPKVYCW</sequence>
<dbReference type="Proteomes" id="UP000183567">
    <property type="component" value="Unassembled WGS sequence"/>
</dbReference>
<evidence type="ECO:0000313" key="1">
    <source>
        <dbReference type="EMBL" id="OJA16752.1"/>
    </source>
</evidence>
<accession>A0A1J8QTH9</accession>
<name>A0A1J8QTH9_9AGAM</name>
<proteinExistence type="predicted"/>
<dbReference type="EMBL" id="LVVM01002383">
    <property type="protein sequence ID" value="OJA16752.1"/>
    <property type="molecule type" value="Genomic_DNA"/>
</dbReference>
<protein>
    <submittedName>
        <fullName evidence="1">Uncharacterized protein</fullName>
    </submittedName>
</protein>
<dbReference type="AlphaFoldDB" id="A0A1J8QTH9"/>
<comment type="caution">
    <text evidence="1">The sequence shown here is derived from an EMBL/GenBank/DDBJ whole genome shotgun (WGS) entry which is preliminary data.</text>
</comment>
<organism evidence="1 2">
    <name type="scientific">Rhizopogon vesiculosus</name>
    <dbReference type="NCBI Taxonomy" id="180088"/>
    <lineage>
        <taxon>Eukaryota</taxon>
        <taxon>Fungi</taxon>
        <taxon>Dikarya</taxon>
        <taxon>Basidiomycota</taxon>
        <taxon>Agaricomycotina</taxon>
        <taxon>Agaricomycetes</taxon>
        <taxon>Agaricomycetidae</taxon>
        <taxon>Boletales</taxon>
        <taxon>Suillineae</taxon>
        <taxon>Rhizopogonaceae</taxon>
        <taxon>Rhizopogon</taxon>
    </lineage>
</organism>
<evidence type="ECO:0000313" key="2">
    <source>
        <dbReference type="Proteomes" id="UP000183567"/>
    </source>
</evidence>
<dbReference type="OrthoDB" id="2681758at2759"/>
<keyword evidence="2" id="KW-1185">Reference proteome</keyword>
<gene>
    <name evidence="1" type="ORF">AZE42_10809</name>
</gene>
<reference evidence="1 2" key="1">
    <citation type="submission" date="2016-03" db="EMBL/GenBank/DDBJ databases">
        <title>Comparative genomics of the ectomycorrhizal sister species Rhizopogon vinicolor and Rhizopogon vesiculosus (Basidiomycota: Boletales) reveals a divergence of the mating type B locus.</title>
        <authorList>
            <person name="Mujic A.B."/>
            <person name="Kuo A."/>
            <person name="Tritt A."/>
            <person name="Lipzen A."/>
            <person name="Chen C."/>
            <person name="Johnson J."/>
            <person name="Sharma A."/>
            <person name="Barry K."/>
            <person name="Grigoriev I.V."/>
            <person name="Spatafora J.W."/>
        </authorList>
    </citation>
    <scope>NUCLEOTIDE SEQUENCE [LARGE SCALE GENOMIC DNA]</scope>
    <source>
        <strain evidence="1 2">AM-OR11-056</strain>
    </source>
</reference>